<proteinExistence type="predicted"/>
<evidence type="ECO:0000313" key="4">
    <source>
        <dbReference type="EMBL" id="PWJ41926.1"/>
    </source>
</evidence>
<keyword evidence="1" id="KW-0732">Signal</keyword>
<dbReference type="EMBL" id="QGDO01000003">
    <property type="protein sequence ID" value="PWJ41926.1"/>
    <property type="molecule type" value="Genomic_DNA"/>
</dbReference>
<name>A0A315Z8M1_SEDFL</name>
<evidence type="ECO:0000259" key="2">
    <source>
        <dbReference type="Pfam" id="PF18962"/>
    </source>
</evidence>
<accession>A0A315Z8M1</accession>
<keyword evidence="5" id="KW-1185">Reference proteome</keyword>
<reference evidence="4 5" key="1">
    <citation type="submission" date="2018-03" db="EMBL/GenBank/DDBJ databases">
        <title>Genomic Encyclopedia of Archaeal and Bacterial Type Strains, Phase II (KMG-II): from individual species to whole genera.</title>
        <authorList>
            <person name="Goeker M."/>
        </authorList>
    </citation>
    <scope>NUCLEOTIDE SEQUENCE [LARGE SCALE GENOMIC DNA]</scope>
    <source>
        <strain evidence="4 5">DSM 28229</strain>
    </source>
</reference>
<dbReference type="Proteomes" id="UP000245535">
    <property type="component" value="Unassembled WGS sequence"/>
</dbReference>
<comment type="caution">
    <text evidence="4">The sequence shown here is derived from an EMBL/GenBank/DDBJ whole genome shotgun (WGS) entry which is preliminary data.</text>
</comment>
<dbReference type="OrthoDB" id="9792444at2"/>
<gene>
    <name evidence="4" type="ORF">BC781_103176</name>
</gene>
<evidence type="ECO:0000256" key="1">
    <source>
        <dbReference type="SAM" id="SignalP"/>
    </source>
</evidence>
<dbReference type="InterPro" id="IPR026444">
    <property type="entry name" value="Secre_tail"/>
</dbReference>
<dbReference type="RefSeq" id="WP_109618392.1">
    <property type="nucleotide sequence ID" value="NZ_QGDO01000003.1"/>
</dbReference>
<organism evidence="4 5">
    <name type="scientific">Sediminitomix flava</name>
    <dbReference type="NCBI Taxonomy" id="379075"/>
    <lineage>
        <taxon>Bacteria</taxon>
        <taxon>Pseudomonadati</taxon>
        <taxon>Bacteroidota</taxon>
        <taxon>Cytophagia</taxon>
        <taxon>Cytophagales</taxon>
        <taxon>Flammeovirgaceae</taxon>
        <taxon>Sediminitomix</taxon>
    </lineage>
</organism>
<evidence type="ECO:0000259" key="3">
    <source>
        <dbReference type="Pfam" id="PF18998"/>
    </source>
</evidence>
<feature type="chain" id="PRO_5016451988" evidence="1">
    <location>
        <begin position="21"/>
        <end position="4559"/>
    </location>
</feature>
<evidence type="ECO:0000313" key="5">
    <source>
        <dbReference type="Proteomes" id="UP000245535"/>
    </source>
</evidence>
<feature type="domain" description="Secretion system C-terminal sorting" evidence="2">
    <location>
        <begin position="4492"/>
        <end position="4554"/>
    </location>
</feature>
<feature type="domain" description="Bacterial repeat" evidence="3">
    <location>
        <begin position="2047"/>
        <end position="2117"/>
    </location>
</feature>
<protein>
    <submittedName>
        <fullName evidence="4">Putative secreted protein (Por secretion system target)</fullName>
    </submittedName>
</protein>
<feature type="domain" description="Bacterial repeat" evidence="3">
    <location>
        <begin position="312"/>
        <end position="381"/>
    </location>
</feature>
<dbReference type="NCBIfam" id="TIGR04183">
    <property type="entry name" value="Por_Secre_tail"/>
    <property type="match status" value="1"/>
</dbReference>
<feature type="signal peptide" evidence="1">
    <location>
        <begin position="1"/>
        <end position="20"/>
    </location>
</feature>
<dbReference type="Gene3D" id="2.160.20.110">
    <property type="match status" value="10"/>
</dbReference>
<sequence length="4559" mass="490880">MRNFILLILILQFSSLNLFAQQQPSLGSGTLEDPYQIENLAHLRWLSEGGSDGTSESERWASHYILTANIDASETSSWNSGVGFKPIGNDTQNFTGTFNGQENVISGLTIKRPAEKYIGLFGFLSVGGVVEHLGLIDVNTEGANFTAGLVAKNKGGTISKCYVSGSVTSTAKHIGGLVGDNASDGSNIGTVSQSYSFTSVTGNENVGGLVGRNNTNSIIQESYAVGLISGNAKFGGLLGLNYGTIEDSFWDTDVSGISTPIDTEVGLTTAEFGNASNFSTWNFTSVWTLSTEILDINVRPYLFIVPTVVEHDITVNTGANGSISPETSTVLDGEDATFSITAAVGYEISGVLVDGVSVGAVESYTFENVTTDHTLSASFVKSVYTITVTSGNHGQISPSTASISFDEEVTFSITADVEYEVYSVLVNGVDQDAITTYKFSDIFEDQSIEAIFIKSGLTVATVPTGTGDIADPYQISTLSELRWLSEGIDGGMTDADRWNKHYVLTSNIDASETEHWNLESGFRPIGNNGNGLKFFGSFDGQEHVISNLTIDRSTEKYIGLFGYLKDGAEVKNLGLIDVSISGQNFTGGLIGKNEKSTVSQCYVSGSITSTNKTVGGLVGDNANEALVSKSYSFADVSGVTNVGGIVGGNYSSSSISECYAVGYVTGTTALGGLIGLNNSGLSFTDSYWDIETTNQSISAGSDESLFGLTTAEFSDATQFIDWDFTSDWAIYSTTLDANPRPYLFIDRFTVSVTENVGGSISPSTTEFLKGENQIFTIEAATGYEVADVLVDGASVGVVESYTFNDISTDHTISATFEKVLYTITATVGDHGQISPSSASLYFDEEITFTITPDLEYEVYSVLVNGEDQGAITSYTFRDIYEGQSIEVTFIKSGLTEATIPTGTGDISDPYQISNLSELRWLSEGIDSGMTDADRWNKHYVLTSNIDASETVHWNSNLGFRPIGNDTDNFSGSFDGQEFVIDGLTMVRSDEKFVGLFGVISSGEVQNLGLTSVDIEGKNAVGSIAGKLDGANIESSYASGSVQITTKNGGGLVGSMTNGSILEKAYSFVNVDGLTNTGGLVGANYGSTIRESYAVGSVLSTEASVGGLAGLADGSSLVETSYWDVETTTQSISSGSDESLFGLTTAEFSDATQFIDWDFTSDWAIYSTTLDANPRPYLFIDRFTVSVTENVGGSISPGTTEFLKGENQIFTIEADAGYEVADVLVNGASIGVVESYTFNDISSDHTISATFEKVLYTITATAGDHGQISPSSASLYFDEEVTFTITPDLEYEVYSVLVNGEDQGVNTTYTFRDIYEGQSIEVIFIKSGLIEATIPTGAGDISDPYQISNLSELRWLSEGIDSGMTDTDRWNKHYVLTSNIDASETVHWNSNLGFRPIGNDTDNFSGSFNGQEFVIDGLTLARGDEKFVGLFGVISSGQVQNLGLTSVDIEGKNAVGSIAGKLDGANIESSYASGSVQIITKNGGGLVGSMTNGSVLEKAYSFVNVDGLTNTGGLVGANYGSTIRESYAVGSVLSTEASVGGLAGLADGSSLVENSYWDIETTTQSNSFGSDESLFGLITAEFSDATQFIDWDFTSDWAIYSTALDANPRPYLFIDRFTVSVTENVGGSISPGTTEFLKGENQIFTIEADAGYEVADVLVDGASVGVVESYTFNDISTDHTISATFEKVPYTITATAGDHGQISPSSASLYFDEEVTFTITPDLEYEVYSVLVNGEEQGAITSYTFRDIYEDQSIEVIFIKSGLAEATIPTGTGDITDPYHISNLSELRWLSEGIDGGMTDTDRWSKHYILTSNIDASETVHWNFDLGFNPIGNDTDNFSGSFNGQEFKIEGLSINRIDDKFVGLFGVLSNAEVQNLGLTEVNIIGKNAVGALAGKAESTTIYTSYASGELLATTKNGGGLVGSMTAGSILQKSYSFVNVEGLTNTGGLVGANYGSTIDECYAVGSVVSSENSKGGIVGLADGSSMITNTFWDTETSSITSAKSTEVGLATIDFSDSSNFVDWDFSSDWAIYTTNLNANPRPYLFIDRYTVSVSSGLGGRISPTSSTVVENGNQTFTIVADAGYILSDVLVDGSSVGAVESYTFENVTGDHTISASFEKELYTITASAGSNGQISPSTESIYFDEEKTFTISADLGFEVYSVSVNGVDQGAITEYTFRDIYENQNIEAVFIRSAVAPTGNGTFTDPYLISSLAGLRWLSENTDDVDRLTKHYVLTDTIDASETLDWHNGKGFVPIGDGTHAFTGSFNGQTNLIQGLVINRENEESIGLFGHLKDGAKVRSIGLVDSNIKGKKFVGGIAGKSEASSIEQCFVTGKVEATDKTVGSLVGDNFSNAFIYRAYSLAGVIGDSNVGGLVGRNTTEAMIKESFAVGQVIANSKAGGLIGINYATVLDSYWDKETTGQLVSSGSDESIYGLNTVEFADSNNFPTWDFEHAWEIGIEEWDVVSRPYLYTNQAQEFVIDVIKNTEGVYTYEKVFLFRGESLEFRLGQRPGYVLSNLLVNGDSLGPLGSYIFKEVEENHTIEGEFERELYQITVLPTEHGSIDLGNTEIYVDEEKNFQFTPEVGYEVFSILVNGKVKSPSDSYTFSNVTKDQTLEVLFTKSGLTLASEPENGDGSVENPYEIGTLAELRWLSEGGNGAPKNSVRWAMHYILTDTINAIETREWNAGYGFTPIGDDNNKFKGTFDGQGNYIDSLYIQRETGKVGLFGQIKEAKIKRVNLRNAEIEGSSVVGGLVGKASWSIIENVSVTGGISAVSKSVGGVVGELTENSVLLRASSFASVYSPKNVGGLVGANYSSSLVQSYAVGLVNGSDKTGGLIGIENTTATVLDSYWDRVTTGQLVSAGSDDTSGLSTADFEVATNFENWNFVDVWNIELKDEFNNTPRPYLLSVEPSNTYSITVVESDSGQISPTTIQLAENERMSFNIVPNKGFEIEQLKIDGVDQGVLTKYTFDAIQSNHEIEAKYKEVVYNISLSYSINGTVTESDTETPLQITFDDSRTFTFMPEDGYEVSSVLVNGKEKGVVTEYTFTDVFEDQTLEVFFTKSGLTLASMPAKGYGTIDDPYQIETLSNLRWLSEGGSSTSNDLASGSRYFLLSNEIDESQNTSEQLTGRDVSTKERWNSHYILIDNINASGSKDWNSELGFSPIGTEDIPFKGTFNGQGFTIDSLVINRPNDNNIGLFGFTEGTYVEQVGLTNVSVTANAFVGGLVGKVYGSTIERTYVSGNISVTDKNVGGLVGELNKGSLIHKSYSLTNVFGAKNVGGLVGAAYTSDVLESYAVGQVLGSSNTGGLVGTTNSSAQILKSYWDKETSNQASSSASADAFGLITSEFNTSLSFEDWNFENSWKLENISSLDSVARPHLFLHESLPLYTIEVLESEGGQIRSRTLQMNQSDSVRFKIQADAGYQIADVLVDDESQGALSAYTFVDVNSSQTISATFDKIDYTITFITDKYGSVDSGDTTIQFDEVKTFNFLPEDGYEVYSVKLNGEEQLVSESYTFKNIFANQTLEVFFIKSGLAVATEPTMGTGTDSDPYQISNLSELRWLSEGLETGMSDSVRWSKHYLVTENIDASETFHWNLEEGFSPIGTDKIPFTGSLNGQGFEIDSLTINRSEGKQVGLFGFVSDAHIHQLGLTDVSLLGKSSIGGLAGKAVGSIIERVYVSGDLESTEKSIGGLIGEIGKNTFVHRSFSLANVTGIRNVGGLLGACYNSSVLESYAVGKVLGEENNGGLVGQVNSTAKVEKSYWDTETTQQTVSAGSKAKFGLISENFAADSSFVDWNLDVVWSLETVSELDSLVRPYLFRDGNTNVHFISVADSVGGSISPRSLSLTEGETRVYKIKAENGYQIVDVFVDSVSQGALSEYTFVEVSSAHSISASFEKIPYEITVNVGNHGEVDSSSTTIFYDEVKTFKFTADEGYEVHSVYVNGEDLGVISEYTFQDIFANQTLEVFFIKSGLAVATEPTIGTGTISDPYQISNLSELRWLSEGLETGMSDSVRWSKHYLVTENIDASETFHWNLEEGFSPIGTDKIPFTGSLNGQGFEIDSLTINRPEAKYVGLFGFAEEAVIKKLKVKDVSIDGFNFVGGIAGKVKATILEKSWVSGLITSSNKSVGGILGEIADESILSKVYSYATVIGNKNVGGLAGANYTSLIQESYAVGHIEGAQDVGGLVGNSNSSASVVNAYWDIETTGQLISSASEKDAGLETLQFADTINFKSWDFEKDWKLKVQTELDSVVRPHFFDQSTVDSYIIRVKGTKNGVISPGSIEVNEGESKNFEFIAEQGYKVSNVWVDGDSIGSVENYEFSNVQDYHTIEATFEKALYSIEVLSEGNGTLSLQDTTMVFDDIIELVFTPEVGYTILDVLQNEVSLGRVETLNLTDIYEDQIIRVIFGDYPIYTIPALAGENGSIYPEIAEVVEGQDQLFEIIPEEGYEVQEVFIDSMSVGAITEYLFESVAGDRTISAIFKKIKVLDAPEGISVNIYPNPTSRIVNIQNIEKGKSVVVYSVLGKEVLQLKSDGTLLEIDLKGLDTGVYFIQIEDVGVTKVVKE</sequence>
<dbReference type="Pfam" id="PF18998">
    <property type="entry name" value="Flg_new_2"/>
    <property type="match status" value="2"/>
</dbReference>
<dbReference type="Pfam" id="PF18962">
    <property type="entry name" value="Por_Secre_tail"/>
    <property type="match status" value="1"/>
</dbReference>
<dbReference type="InterPro" id="IPR044060">
    <property type="entry name" value="Bacterial_rp_domain"/>
</dbReference>